<evidence type="ECO:0000313" key="2">
    <source>
        <dbReference type="EMBL" id="XDT71963.1"/>
    </source>
</evidence>
<dbReference type="AlphaFoldDB" id="A0AB39UUG9"/>
<feature type="transmembrane region" description="Helical" evidence="1">
    <location>
        <begin position="12"/>
        <end position="31"/>
    </location>
</feature>
<keyword evidence="1" id="KW-1133">Transmembrane helix</keyword>
<dbReference type="PROSITE" id="PS00409">
    <property type="entry name" value="PROKAR_NTER_METHYL"/>
    <property type="match status" value="1"/>
</dbReference>
<dbReference type="EMBL" id="CP154858">
    <property type="protein sequence ID" value="XDT71963.1"/>
    <property type="molecule type" value="Genomic_DNA"/>
</dbReference>
<protein>
    <submittedName>
        <fullName evidence="2">Type II secretion system protein</fullName>
    </submittedName>
</protein>
<gene>
    <name evidence="2" type="ORF">AAIA72_14360</name>
</gene>
<dbReference type="KEGG" id="tcd:AAIA72_14360"/>
<dbReference type="NCBIfam" id="TIGR02532">
    <property type="entry name" value="IV_pilin_GFxxxE"/>
    <property type="match status" value="1"/>
</dbReference>
<sequence>MCGARGFTLIELIMVIVVASVLGMGVVSFLGHSVEGYVDTAQRQQMAMAGTSAMEKMSRRLRDALPNSIRVGSSGRCIEFIPILAGSEYLSVPIATAASTFDAVTGARASAVTGRVVVYPISTSALYNPSNPGTLTTVDGTLPAGTGQVTVTLDAAHQFVQDSPTRRFFVVNTPMTYCQVGTQLFRYQGYGFNSTPAWPPTGGTRTLILDNLVANSVTFDYLPATLVRNAVVNLGLELSVGGENWVLQQQVTLRNVP</sequence>
<proteinExistence type="predicted"/>
<dbReference type="Pfam" id="PF07963">
    <property type="entry name" value="N_methyl"/>
    <property type="match status" value="1"/>
</dbReference>
<reference evidence="2" key="1">
    <citation type="submission" date="2024-05" db="EMBL/GenBank/DDBJ databases">
        <title>Genome sequencing of novel strain.</title>
        <authorList>
            <person name="Ganbat D."/>
            <person name="Ganbat S."/>
            <person name="Lee S.-J."/>
        </authorList>
    </citation>
    <scope>NUCLEOTIDE SEQUENCE</scope>
    <source>
        <strain evidence="2">SMD15-11</strain>
    </source>
</reference>
<keyword evidence="1" id="KW-0812">Transmembrane</keyword>
<evidence type="ECO:0000256" key="1">
    <source>
        <dbReference type="SAM" id="Phobius"/>
    </source>
</evidence>
<dbReference type="InterPro" id="IPR012902">
    <property type="entry name" value="N_methyl_site"/>
</dbReference>
<keyword evidence="1" id="KW-0472">Membrane</keyword>
<organism evidence="2">
    <name type="scientific">Thermohahella caldifontis</name>
    <dbReference type="NCBI Taxonomy" id="3142973"/>
    <lineage>
        <taxon>Bacteria</taxon>
        <taxon>Pseudomonadati</taxon>
        <taxon>Pseudomonadota</taxon>
        <taxon>Gammaproteobacteria</taxon>
        <taxon>Oceanospirillales</taxon>
        <taxon>Hahellaceae</taxon>
        <taxon>Thermohahella</taxon>
    </lineage>
</organism>
<name>A0AB39UUG9_9GAMM</name>
<accession>A0AB39UUG9</accession>
<dbReference type="RefSeq" id="WP_369600984.1">
    <property type="nucleotide sequence ID" value="NZ_CP154858.1"/>
</dbReference>